<gene>
    <name evidence="3" type="ORF">QYF61_003363</name>
    <name evidence="2" type="ORF">QYF61_027848</name>
</gene>
<reference evidence="2 4" key="1">
    <citation type="journal article" date="2023" name="J. Hered.">
        <title>Chromosome-level genome of the wood stork (Mycteria americana) provides insight into avian chromosome evolution.</title>
        <authorList>
            <person name="Flamio R. Jr."/>
            <person name="Ramstad K.M."/>
        </authorList>
    </citation>
    <scope>NUCLEOTIDE SEQUENCE [LARGE SCALE GENOMIC DNA]</scope>
    <source>
        <strain evidence="2">JAX WOST 10</strain>
    </source>
</reference>
<keyword evidence="4" id="KW-1185">Reference proteome</keyword>
<feature type="region of interest" description="Disordered" evidence="1">
    <location>
        <begin position="62"/>
        <end position="85"/>
    </location>
</feature>
<proteinExistence type="predicted"/>
<evidence type="ECO:0000313" key="3">
    <source>
        <dbReference type="EMBL" id="KAK4807574.1"/>
    </source>
</evidence>
<name>A0AAN7MXG9_MYCAM</name>
<evidence type="ECO:0000256" key="1">
    <source>
        <dbReference type="SAM" id="MobiDB-lite"/>
    </source>
</evidence>
<feature type="compositionally biased region" description="Basic and acidic residues" evidence="1">
    <location>
        <begin position="10"/>
        <end position="32"/>
    </location>
</feature>
<organism evidence="2 4">
    <name type="scientific">Mycteria americana</name>
    <name type="common">Wood stork</name>
    <dbReference type="NCBI Taxonomy" id="33587"/>
    <lineage>
        <taxon>Eukaryota</taxon>
        <taxon>Metazoa</taxon>
        <taxon>Chordata</taxon>
        <taxon>Craniata</taxon>
        <taxon>Vertebrata</taxon>
        <taxon>Euteleostomi</taxon>
        <taxon>Archelosauria</taxon>
        <taxon>Archosauria</taxon>
        <taxon>Dinosauria</taxon>
        <taxon>Saurischia</taxon>
        <taxon>Theropoda</taxon>
        <taxon>Coelurosauria</taxon>
        <taxon>Aves</taxon>
        <taxon>Neognathae</taxon>
        <taxon>Neoaves</taxon>
        <taxon>Aequornithes</taxon>
        <taxon>Ciconiiformes</taxon>
        <taxon>Ciconiidae</taxon>
        <taxon>Mycteria</taxon>
    </lineage>
</organism>
<dbReference type="Proteomes" id="UP001333110">
    <property type="component" value="Unassembled WGS sequence"/>
</dbReference>
<comment type="caution">
    <text evidence="2">The sequence shown here is derived from an EMBL/GenBank/DDBJ whole genome shotgun (WGS) entry which is preliminary data.</text>
</comment>
<dbReference type="AlphaFoldDB" id="A0AAN7MXG9"/>
<sequence length="85" mass="9474">MTTLTHRGRRAEAGRNLDKKPDSEEDAAADRDLNDDDPDDSKDIRLTLMEEVLLLGLKDKERKRATKRELRAGHSVSGVSASPCK</sequence>
<evidence type="ECO:0000313" key="2">
    <source>
        <dbReference type="EMBL" id="KAK4805777.1"/>
    </source>
</evidence>
<feature type="region of interest" description="Disordered" evidence="1">
    <location>
        <begin position="1"/>
        <end position="42"/>
    </location>
</feature>
<evidence type="ECO:0000313" key="4">
    <source>
        <dbReference type="Proteomes" id="UP001333110"/>
    </source>
</evidence>
<dbReference type="EMBL" id="JAUNZN010000054">
    <property type="protein sequence ID" value="KAK4805777.1"/>
    <property type="molecule type" value="Genomic_DNA"/>
</dbReference>
<feature type="compositionally biased region" description="Basic and acidic residues" evidence="1">
    <location>
        <begin position="62"/>
        <end position="72"/>
    </location>
</feature>
<accession>A0AAN7MXG9</accession>
<protein>
    <submittedName>
        <fullName evidence="2">Uncharacterized protein</fullName>
    </submittedName>
</protein>
<dbReference type="EMBL" id="JAUNZN010000028">
    <property type="protein sequence ID" value="KAK4807574.1"/>
    <property type="molecule type" value="Genomic_DNA"/>
</dbReference>